<dbReference type="Proteomes" id="UP000054558">
    <property type="component" value="Unassembled WGS sequence"/>
</dbReference>
<dbReference type="SUPFAM" id="SSF56112">
    <property type="entry name" value="Protein kinase-like (PK-like)"/>
    <property type="match status" value="1"/>
</dbReference>
<evidence type="ECO:0000313" key="9">
    <source>
        <dbReference type="Proteomes" id="UP000054558"/>
    </source>
</evidence>
<keyword evidence="9" id="KW-1185">Reference proteome</keyword>
<dbReference type="InterPro" id="IPR008271">
    <property type="entry name" value="Ser/Thr_kinase_AS"/>
</dbReference>
<keyword evidence="3" id="KW-0418">Kinase</keyword>
<evidence type="ECO:0000256" key="5">
    <source>
        <dbReference type="PROSITE-ProRule" id="PRU10141"/>
    </source>
</evidence>
<sequence>MGVLLSSSSNYLQAERKSALRAVRCLALCLHVQANDRNLLSGWRSKTSTSVLARATREGLESSCSCGSSRSCLMLSRLMEVLDTVDVCGNGTTSSGSLSFGPQCCRRVDGLLYQSWVRHANKTDQLLISKDAATECFMVLEAALAAVGFPRNGLATCLGNSTKLWRPACGDTLTTVAAFEKLTNYSYPGVASATCWDQPSCGVCIATMDYVVSSLQNIDQTDTSLINTAECKELAQIALVTAAYPLTLANSIATCLWGNPVDYLPQSPSCTDLDFNVLDWSAAYKSCGPTAYRSDLCCDIIFTMTSMFWYEYANRTGMLNFEGQVLACSAQFKAELVAHGLSATLYNQCQLTSFIFLFAQRCKNFTSTPVVLREQLNAVCDSNRCNKTGSCPLVFQQVYTSMAGPGADIYTQGLCGIFSAVSWYGSLGLSEIQERIQCYNGFPDELQIRYSAAKSGGQRKAHRSRKKVLVLSLTSILALGSVLALAVLGVVMWRRVWRRAEHSQSMQDESIFRAKLLAKSKSLEPLQWFSLGELEAATKSFATERLIGEGGSGKVYLGELLDGTRVAIKEIAKPSSMRGTEEFMTEVTSMGSCRHRHILGIKGVHASNDHAMLIYEYMPNGSIEDHLFASGPISARPARSLDWKQRFQIALGTAKGLIYLHEDCKPRIIHRDVKPSNILLDKELEAKVADFGVAKFARDEDTHVSTGVRGTWGYLSPEYVATGQVSEKSDVYAFGVVLLCLVTGRRPTDSSRNDEEVFLTEWAWTVASGGDLLSLVDPALRTSVDEHKSSMLAALQVALRCVHTVVTLRPTMRECLAMLSEQMDLPPLPPPPATLFTVSSGRTGNTSWSEVTKSSSVLSTLLVEK</sequence>
<keyword evidence="2 5" id="KW-0547">Nucleotide-binding</keyword>
<dbReference type="STRING" id="105231.A0A1Y1IDN5"/>
<evidence type="ECO:0000313" key="8">
    <source>
        <dbReference type="EMBL" id="GAQ89075.1"/>
    </source>
</evidence>
<dbReference type="AlphaFoldDB" id="A0A1Y1IDN5"/>
<reference evidence="8 9" key="1">
    <citation type="journal article" date="2014" name="Nat. Commun.">
        <title>Klebsormidium flaccidum genome reveals primary factors for plant terrestrial adaptation.</title>
        <authorList>
            <person name="Hori K."/>
            <person name="Maruyama F."/>
            <person name="Fujisawa T."/>
            <person name="Togashi T."/>
            <person name="Yamamoto N."/>
            <person name="Seo M."/>
            <person name="Sato S."/>
            <person name="Yamada T."/>
            <person name="Mori H."/>
            <person name="Tajima N."/>
            <person name="Moriyama T."/>
            <person name="Ikeuchi M."/>
            <person name="Watanabe M."/>
            <person name="Wada H."/>
            <person name="Kobayashi K."/>
            <person name="Saito M."/>
            <person name="Masuda T."/>
            <person name="Sasaki-Sekimoto Y."/>
            <person name="Mashiguchi K."/>
            <person name="Awai K."/>
            <person name="Shimojima M."/>
            <person name="Masuda S."/>
            <person name="Iwai M."/>
            <person name="Nobusawa T."/>
            <person name="Narise T."/>
            <person name="Kondo S."/>
            <person name="Saito H."/>
            <person name="Sato R."/>
            <person name="Murakawa M."/>
            <person name="Ihara Y."/>
            <person name="Oshima-Yamada Y."/>
            <person name="Ohtaka K."/>
            <person name="Satoh M."/>
            <person name="Sonobe K."/>
            <person name="Ishii M."/>
            <person name="Ohtani R."/>
            <person name="Kanamori-Sato M."/>
            <person name="Honoki R."/>
            <person name="Miyazaki D."/>
            <person name="Mochizuki H."/>
            <person name="Umetsu J."/>
            <person name="Higashi K."/>
            <person name="Shibata D."/>
            <person name="Kamiya Y."/>
            <person name="Sato N."/>
            <person name="Nakamura Y."/>
            <person name="Tabata S."/>
            <person name="Ida S."/>
            <person name="Kurokawa K."/>
            <person name="Ohta H."/>
        </authorList>
    </citation>
    <scope>NUCLEOTIDE SEQUENCE [LARGE SCALE GENOMIC DNA]</scope>
    <source>
        <strain evidence="8 9">NIES-2285</strain>
    </source>
</reference>
<evidence type="ECO:0000256" key="2">
    <source>
        <dbReference type="ARBA" id="ARBA00022741"/>
    </source>
</evidence>
<dbReference type="PROSITE" id="PS00107">
    <property type="entry name" value="PROTEIN_KINASE_ATP"/>
    <property type="match status" value="1"/>
</dbReference>
<dbReference type="EMBL" id="DF237434">
    <property type="protein sequence ID" value="GAQ89075.1"/>
    <property type="molecule type" value="Genomic_DNA"/>
</dbReference>
<proteinExistence type="predicted"/>
<dbReference type="GO" id="GO:0045088">
    <property type="term" value="P:regulation of innate immune response"/>
    <property type="evidence" value="ECO:0000318"/>
    <property type="project" value="GO_Central"/>
</dbReference>
<dbReference type="FunFam" id="1.10.510.10:FF:000146">
    <property type="entry name" value="LRR receptor-like serine/threonine-protein kinase IOS1"/>
    <property type="match status" value="1"/>
</dbReference>
<dbReference type="Gene3D" id="3.30.200.20">
    <property type="entry name" value="Phosphorylase Kinase, domain 1"/>
    <property type="match status" value="1"/>
</dbReference>
<evidence type="ECO:0000256" key="6">
    <source>
        <dbReference type="SAM" id="Phobius"/>
    </source>
</evidence>
<keyword evidence="6" id="KW-0472">Membrane</keyword>
<dbReference type="PANTHER" id="PTHR47973">
    <property type="entry name" value="CYSTEINE-RICH RECEPTOR-LIKE PROTEIN KINASE 3"/>
    <property type="match status" value="1"/>
</dbReference>
<dbReference type="Pfam" id="PF00069">
    <property type="entry name" value="Pkinase"/>
    <property type="match status" value="1"/>
</dbReference>
<evidence type="ECO:0000259" key="7">
    <source>
        <dbReference type="PROSITE" id="PS50011"/>
    </source>
</evidence>
<keyword evidence="6" id="KW-0812">Transmembrane</keyword>
<organism evidence="8 9">
    <name type="scientific">Klebsormidium nitens</name>
    <name type="common">Green alga</name>
    <name type="synonym">Ulothrix nitens</name>
    <dbReference type="NCBI Taxonomy" id="105231"/>
    <lineage>
        <taxon>Eukaryota</taxon>
        <taxon>Viridiplantae</taxon>
        <taxon>Streptophyta</taxon>
        <taxon>Klebsormidiophyceae</taxon>
        <taxon>Klebsormidiales</taxon>
        <taxon>Klebsormidiaceae</taxon>
        <taxon>Klebsormidium</taxon>
    </lineage>
</organism>
<dbReference type="OrthoDB" id="4062651at2759"/>
<dbReference type="InterPro" id="IPR052059">
    <property type="entry name" value="CR_Ser/Thr_kinase"/>
</dbReference>
<dbReference type="InterPro" id="IPR000719">
    <property type="entry name" value="Prot_kinase_dom"/>
</dbReference>
<protein>
    <recommendedName>
        <fullName evidence="7">Protein kinase domain-containing protein</fullName>
    </recommendedName>
</protein>
<keyword evidence="1" id="KW-0808">Transferase</keyword>
<keyword evidence="4 5" id="KW-0067">ATP-binding</keyword>
<evidence type="ECO:0000256" key="4">
    <source>
        <dbReference type="ARBA" id="ARBA00022840"/>
    </source>
</evidence>
<dbReference type="Gene3D" id="1.10.510.10">
    <property type="entry name" value="Transferase(Phosphotransferase) domain 1"/>
    <property type="match status" value="1"/>
</dbReference>
<dbReference type="GO" id="GO:0005524">
    <property type="term" value="F:ATP binding"/>
    <property type="evidence" value="ECO:0007669"/>
    <property type="project" value="UniProtKB-UniRule"/>
</dbReference>
<dbReference type="InterPro" id="IPR011009">
    <property type="entry name" value="Kinase-like_dom_sf"/>
</dbReference>
<keyword evidence="6" id="KW-1133">Transmembrane helix</keyword>
<dbReference type="SMART" id="SM00220">
    <property type="entry name" value="S_TKc"/>
    <property type="match status" value="1"/>
</dbReference>
<dbReference type="PROSITE" id="PS00108">
    <property type="entry name" value="PROTEIN_KINASE_ST"/>
    <property type="match status" value="1"/>
</dbReference>
<dbReference type="PROSITE" id="PS50011">
    <property type="entry name" value="PROTEIN_KINASE_DOM"/>
    <property type="match status" value="1"/>
</dbReference>
<accession>A0A1Y1IDN5</accession>
<dbReference type="InterPro" id="IPR017441">
    <property type="entry name" value="Protein_kinase_ATP_BS"/>
</dbReference>
<dbReference type="CDD" id="cd14066">
    <property type="entry name" value="STKc_IRAK"/>
    <property type="match status" value="1"/>
</dbReference>
<gene>
    <name evidence="8" type="ORF">KFL_004850050</name>
</gene>
<name>A0A1Y1IDN5_KLENI</name>
<feature type="domain" description="Protein kinase" evidence="7">
    <location>
        <begin position="541"/>
        <end position="828"/>
    </location>
</feature>
<evidence type="ECO:0000256" key="1">
    <source>
        <dbReference type="ARBA" id="ARBA00022679"/>
    </source>
</evidence>
<feature type="transmembrane region" description="Helical" evidence="6">
    <location>
        <begin position="468"/>
        <end position="493"/>
    </location>
</feature>
<feature type="binding site" evidence="5">
    <location>
        <position position="569"/>
    </location>
    <ligand>
        <name>ATP</name>
        <dbReference type="ChEBI" id="CHEBI:30616"/>
    </ligand>
</feature>
<dbReference type="GO" id="GO:0004672">
    <property type="term" value="F:protein kinase activity"/>
    <property type="evidence" value="ECO:0000318"/>
    <property type="project" value="GO_Central"/>
</dbReference>
<evidence type="ECO:0000256" key="3">
    <source>
        <dbReference type="ARBA" id="ARBA00022777"/>
    </source>
</evidence>